<sequence>MNLKISLILLVLAFVPFVINAKSIDGSMQKTKRESAPLEKFHPETLVDQLVNVIENHLDRAVREVSNIEGVTPNHMIQALGRVVRSSKHHKQQPFLELVSSLVSPIKKAIKTLFN</sequence>
<feature type="chain" id="PRO_5041392477" evidence="1">
    <location>
        <begin position="22"/>
        <end position="115"/>
    </location>
</feature>
<dbReference type="EMBL" id="JAQQBR010000005">
    <property type="protein sequence ID" value="KAK0175503.1"/>
    <property type="molecule type" value="Genomic_DNA"/>
</dbReference>
<reference evidence="2" key="1">
    <citation type="journal article" date="2023" name="bioRxiv">
        <title>Scaffold-level genome assemblies of two parasitoid biocontrol wasps reveal the parthenogenesis mechanism and an associated novel virus.</title>
        <authorList>
            <person name="Inwood S."/>
            <person name="Skelly J."/>
            <person name="Guhlin J."/>
            <person name="Harrop T."/>
            <person name="Goldson S."/>
            <person name="Dearden P."/>
        </authorList>
    </citation>
    <scope>NUCLEOTIDE SEQUENCE</scope>
    <source>
        <strain evidence="2">Lincoln</strain>
        <tissue evidence="2">Whole body</tissue>
    </source>
</reference>
<evidence type="ECO:0000313" key="3">
    <source>
        <dbReference type="Proteomes" id="UP001168972"/>
    </source>
</evidence>
<name>A0AA39FTN3_MICHY</name>
<proteinExistence type="predicted"/>
<dbReference type="AlphaFoldDB" id="A0AA39FTN3"/>
<accession>A0AA39FTN3</accession>
<comment type="caution">
    <text evidence="2">The sequence shown here is derived from an EMBL/GenBank/DDBJ whole genome shotgun (WGS) entry which is preliminary data.</text>
</comment>
<keyword evidence="1" id="KW-0732">Signal</keyword>
<reference evidence="2" key="2">
    <citation type="submission" date="2023-03" db="EMBL/GenBank/DDBJ databases">
        <authorList>
            <person name="Inwood S.N."/>
            <person name="Skelly J.G."/>
            <person name="Guhlin J."/>
            <person name="Harrop T.W.R."/>
            <person name="Goldson S.G."/>
            <person name="Dearden P.K."/>
        </authorList>
    </citation>
    <scope>NUCLEOTIDE SEQUENCE</scope>
    <source>
        <strain evidence="2">Lincoln</strain>
        <tissue evidence="2">Whole body</tissue>
    </source>
</reference>
<keyword evidence="3" id="KW-1185">Reference proteome</keyword>
<dbReference type="Proteomes" id="UP001168972">
    <property type="component" value="Unassembled WGS sequence"/>
</dbReference>
<feature type="signal peptide" evidence="1">
    <location>
        <begin position="1"/>
        <end position="21"/>
    </location>
</feature>
<organism evidence="2 3">
    <name type="scientific">Microctonus hyperodae</name>
    <name type="common">Parasitoid wasp</name>
    <dbReference type="NCBI Taxonomy" id="165561"/>
    <lineage>
        <taxon>Eukaryota</taxon>
        <taxon>Metazoa</taxon>
        <taxon>Ecdysozoa</taxon>
        <taxon>Arthropoda</taxon>
        <taxon>Hexapoda</taxon>
        <taxon>Insecta</taxon>
        <taxon>Pterygota</taxon>
        <taxon>Neoptera</taxon>
        <taxon>Endopterygota</taxon>
        <taxon>Hymenoptera</taxon>
        <taxon>Apocrita</taxon>
        <taxon>Ichneumonoidea</taxon>
        <taxon>Braconidae</taxon>
        <taxon>Euphorinae</taxon>
        <taxon>Microctonus</taxon>
    </lineage>
</organism>
<gene>
    <name evidence="2" type="ORF">PV327_009250</name>
</gene>
<protein>
    <submittedName>
        <fullName evidence="2">Uncharacterized protein</fullName>
    </submittedName>
</protein>
<evidence type="ECO:0000256" key="1">
    <source>
        <dbReference type="SAM" id="SignalP"/>
    </source>
</evidence>
<evidence type="ECO:0000313" key="2">
    <source>
        <dbReference type="EMBL" id="KAK0175503.1"/>
    </source>
</evidence>